<reference evidence="2 3" key="1">
    <citation type="submission" date="2018-11" db="EMBL/GenBank/DDBJ databases">
        <authorList>
            <consortium name="Pathogen Informatics"/>
        </authorList>
    </citation>
    <scope>NUCLEOTIDE SEQUENCE [LARGE SCALE GENOMIC DNA]</scope>
</reference>
<dbReference type="EMBL" id="UZAH01036833">
    <property type="protein sequence ID" value="VDP47200.1"/>
    <property type="molecule type" value="Genomic_DNA"/>
</dbReference>
<feature type="compositionally biased region" description="Basic and acidic residues" evidence="1">
    <location>
        <begin position="16"/>
        <end position="26"/>
    </location>
</feature>
<dbReference type="WBParaSite" id="HPBE_0002477201-mRNA-1">
    <property type="protein sequence ID" value="HPBE_0002477201-mRNA-1"/>
    <property type="gene ID" value="HPBE_0002477201"/>
</dbReference>
<evidence type="ECO:0000256" key="1">
    <source>
        <dbReference type="SAM" id="MobiDB-lite"/>
    </source>
</evidence>
<organism evidence="3 4">
    <name type="scientific">Heligmosomoides polygyrus</name>
    <name type="common">Parasitic roundworm</name>
    <dbReference type="NCBI Taxonomy" id="6339"/>
    <lineage>
        <taxon>Eukaryota</taxon>
        <taxon>Metazoa</taxon>
        <taxon>Ecdysozoa</taxon>
        <taxon>Nematoda</taxon>
        <taxon>Chromadorea</taxon>
        <taxon>Rhabditida</taxon>
        <taxon>Rhabditina</taxon>
        <taxon>Rhabditomorpha</taxon>
        <taxon>Strongyloidea</taxon>
        <taxon>Heligmosomidae</taxon>
        <taxon>Heligmosomoides</taxon>
    </lineage>
</organism>
<gene>
    <name evidence="2" type="ORF">HPBE_LOCUS24770</name>
</gene>
<dbReference type="Proteomes" id="UP000050761">
    <property type="component" value="Unassembled WGS sequence"/>
</dbReference>
<evidence type="ECO:0000313" key="2">
    <source>
        <dbReference type="EMBL" id="VDP47200.1"/>
    </source>
</evidence>
<evidence type="ECO:0000313" key="4">
    <source>
        <dbReference type="WBParaSite" id="HPBE_0002477201-mRNA-1"/>
    </source>
</evidence>
<name>A0A183GQ02_HELPZ</name>
<keyword evidence="3" id="KW-1185">Reference proteome</keyword>
<feature type="region of interest" description="Disordered" evidence="1">
    <location>
        <begin position="1"/>
        <end position="26"/>
    </location>
</feature>
<proteinExistence type="predicted"/>
<accession>A0A183GQ02</accession>
<sequence length="192" mass="21583">MRGASSMMGKLNGLREVGRTRTEEVPREKLGQLNRFSLTGKKNDLVGRLFDEDVSNFAPILMSSDDQHRLMADKVMKSDFSTKIGSQGRLKNFTPGANDWIGPRKIAFPISSRKYRLSVVPKFYTKSSHRFSVLREPRVLTITDKRLALETPVIRAPEESPAYAHQHLSAALHALPVGVQGSIPVENKLFFF</sequence>
<evidence type="ECO:0000313" key="3">
    <source>
        <dbReference type="Proteomes" id="UP000050761"/>
    </source>
</evidence>
<protein>
    <submittedName>
        <fullName evidence="2 4">Uncharacterized protein</fullName>
    </submittedName>
</protein>
<dbReference type="AlphaFoldDB" id="A0A183GQ02"/>
<reference evidence="4" key="2">
    <citation type="submission" date="2019-09" db="UniProtKB">
        <authorList>
            <consortium name="WormBaseParasite"/>
        </authorList>
    </citation>
    <scope>IDENTIFICATION</scope>
</reference>
<accession>A0A3P8DVW9</accession>